<protein>
    <recommendedName>
        <fullName evidence="4">PLATZ transcription factor family protein</fullName>
    </recommendedName>
</protein>
<proteinExistence type="predicted"/>
<reference evidence="2" key="1">
    <citation type="submission" date="2024-02" db="EMBL/GenBank/DDBJ databases">
        <authorList>
            <consortium name="ELIXIR-Norway"/>
            <consortium name="Elixir Norway"/>
        </authorList>
    </citation>
    <scope>NUCLEOTIDE SEQUENCE</scope>
</reference>
<organism evidence="2 3">
    <name type="scientific">Sphagnum jensenii</name>
    <dbReference type="NCBI Taxonomy" id="128206"/>
    <lineage>
        <taxon>Eukaryota</taxon>
        <taxon>Viridiplantae</taxon>
        <taxon>Streptophyta</taxon>
        <taxon>Embryophyta</taxon>
        <taxon>Bryophyta</taxon>
        <taxon>Sphagnophytina</taxon>
        <taxon>Sphagnopsida</taxon>
        <taxon>Sphagnales</taxon>
        <taxon>Sphagnaceae</taxon>
        <taxon>Sphagnum</taxon>
    </lineage>
</organism>
<gene>
    <name evidence="2" type="ORF">CSSPJE1EN1_LOCUS21896</name>
</gene>
<evidence type="ECO:0000313" key="2">
    <source>
        <dbReference type="EMBL" id="CAK9276418.1"/>
    </source>
</evidence>
<evidence type="ECO:0000313" key="3">
    <source>
        <dbReference type="Proteomes" id="UP001497444"/>
    </source>
</evidence>
<dbReference type="Proteomes" id="UP001497444">
    <property type="component" value="Chromosome 7"/>
</dbReference>
<dbReference type="InterPro" id="IPR006734">
    <property type="entry name" value="PLATZ"/>
</dbReference>
<dbReference type="EMBL" id="OZ020102">
    <property type="protein sequence ID" value="CAK9276418.1"/>
    <property type="molecule type" value="Genomic_DNA"/>
</dbReference>
<keyword evidence="3" id="KW-1185">Reference proteome</keyword>
<feature type="region of interest" description="Disordered" evidence="1">
    <location>
        <begin position="261"/>
        <end position="290"/>
    </location>
</feature>
<accession>A0ABP0XF82</accession>
<evidence type="ECO:0008006" key="4">
    <source>
        <dbReference type="Google" id="ProtNLM"/>
    </source>
</evidence>
<dbReference type="PANTHER" id="PTHR31065:SF46">
    <property type="entry name" value="PLATZ TRANSCRIPTION FACTOR FAMILY PROTEIN-RELATED"/>
    <property type="match status" value="1"/>
</dbReference>
<dbReference type="Pfam" id="PF04640">
    <property type="entry name" value="PLATZ"/>
    <property type="match status" value="1"/>
</dbReference>
<evidence type="ECO:0000256" key="1">
    <source>
        <dbReference type="SAM" id="MobiDB-lite"/>
    </source>
</evidence>
<sequence length="290" mass="31813">MVVGGTFAHREGPGWLAPFLSIDEFFGHCSIHSNRSGLGKNEKNHFCFHCCYEGPLCPTCVAESHAGHSTIQVRRASHRDVVRIVDISKFLDISSMQTYTINSAKILFLQSKPQPKFTKGALHYCETCHRSTADPVRFCSMLCKLIGIQENPHDFTLSFSLNEELISSSFGGGHILAHRGSTGAVVGTAAAAAQDSLSDDGSAADLMPSTPKVKMARKRKLSFTEPGVPTTAAAAYRNHYPLFANSDLAIPEYMFSQILSGPPTPKRMEGSVRTRFHQRKQDHPHRAPLS</sequence>
<dbReference type="PANTHER" id="PTHR31065">
    <property type="entry name" value="PLATZ TRANSCRIPTION FACTOR FAMILY PROTEIN"/>
    <property type="match status" value="1"/>
</dbReference>
<feature type="compositionally biased region" description="Basic and acidic residues" evidence="1">
    <location>
        <begin position="279"/>
        <end position="290"/>
    </location>
</feature>
<name>A0ABP0XF82_9BRYO</name>